<evidence type="ECO:0000256" key="6">
    <source>
        <dbReference type="HAMAP-Rule" id="MF_02206"/>
    </source>
</evidence>
<dbReference type="HAMAP" id="MF_02206">
    <property type="entry name" value="DinG_exonucl"/>
    <property type="match status" value="1"/>
</dbReference>
<protein>
    <recommendedName>
        <fullName evidence="6 7">3'-5' exonuclease DinG</fullName>
        <ecNumber evidence="6 7">3.1.-.-</ecNumber>
    </recommendedName>
</protein>
<evidence type="ECO:0000256" key="5">
    <source>
        <dbReference type="ARBA" id="ARBA00022840"/>
    </source>
</evidence>
<keyword evidence="4 6" id="KW-0269">Exonuclease</keyword>
<dbReference type="GO" id="GO:0004386">
    <property type="term" value="F:helicase activity"/>
    <property type="evidence" value="ECO:0007669"/>
    <property type="project" value="UniProtKB-KW"/>
</dbReference>
<dbReference type="Gene3D" id="3.40.50.300">
    <property type="entry name" value="P-loop containing nucleotide triphosphate hydrolases"/>
    <property type="match status" value="2"/>
</dbReference>
<dbReference type="NCBIfam" id="TIGR00573">
    <property type="entry name" value="dnaq"/>
    <property type="match status" value="1"/>
</dbReference>
<evidence type="ECO:0000256" key="3">
    <source>
        <dbReference type="ARBA" id="ARBA00022801"/>
    </source>
</evidence>
<dbReference type="Pfam" id="PF13307">
    <property type="entry name" value="Helicase_C_2"/>
    <property type="match status" value="1"/>
</dbReference>
<dbReference type="Pfam" id="PF00929">
    <property type="entry name" value="RNase_T"/>
    <property type="match status" value="1"/>
</dbReference>
<dbReference type="InterPro" id="IPR006555">
    <property type="entry name" value="ATP-dep_Helicase_C"/>
</dbReference>
<dbReference type="EMBL" id="JBHTON010000035">
    <property type="protein sequence ID" value="MFD1485669.1"/>
    <property type="molecule type" value="Genomic_DNA"/>
</dbReference>
<keyword evidence="10" id="KW-1185">Reference proteome</keyword>
<keyword evidence="3 6" id="KW-0378">Hydrolase</keyword>
<dbReference type="PROSITE" id="PS51193">
    <property type="entry name" value="HELICASE_ATP_BIND_2"/>
    <property type="match status" value="1"/>
</dbReference>
<dbReference type="EC" id="3.1.-.-" evidence="6 7"/>
<dbReference type="InterPro" id="IPR006310">
    <property type="entry name" value="DinG"/>
</dbReference>
<dbReference type="SMART" id="SM00479">
    <property type="entry name" value="EXOIII"/>
    <property type="match status" value="1"/>
</dbReference>
<dbReference type="SUPFAM" id="SSF53098">
    <property type="entry name" value="Ribonuclease H-like"/>
    <property type="match status" value="1"/>
</dbReference>
<dbReference type="InterPro" id="IPR045028">
    <property type="entry name" value="DinG/Rad3-like"/>
</dbReference>
<evidence type="ECO:0000313" key="9">
    <source>
        <dbReference type="EMBL" id="MFD1485669.1"/>
    </source>
</evidence>
<dbReference type="InterPro" id="IPR013520">
    <property type="entry name" value="Ribonucl_H"/>
</dbReference>
<comment type="caution">
    <text evidence="6">Lacks conserved residue(s) required for the propagation of feature annotation.</text>
</comment>
<keyword evidence="2 6" id="KW-0547">Nucleotide-binding</keyword>
<dbReference type="CDD" id="cd06127">
    <property type="entry name" value="DEDDh"/>
    <property type="match status" value="1"/>
</dbReference>
<dbReference type="Proteomes" id="UP001597252">
    <property type="component" value="Unassembled WGS sequence"/>
</dbReference>
<gene>
    <name evidence="6 7" type="primary">dinG</name>
    <name evidence="9" type="ORF">ACFQ5J_10545</name>
</gene>
<dbReference type="InterPro" id="IPR011545">
    <property type="entry name" value="DEAD/DEAH_box_helicase_dom"/>
</dbReference>
<dbReference type="InterPro" id="IPR027417">
    <property type="entry name" value="P-loop_NTPase"/>
</dbReference>
<dbReference type="InterPro" id="IPR014013">
    <property type="entry name" value="Helic_SF1/SF2_ATP-bd_DinG/Rad3"/>
</dbReference>
<evidence type="ECO:0000256" key="4">
    <source>
        <dbReference type="ARBA" id="ARBA00022839"/>
    </source>
</evidence>
<comment type="similarity">
    <text evidence="6 7">Belongs to the helicase family. DinG subfamily. Type 2 sub-subfamily.</text>
</comment>
<evidence type="ECO:0000256" key="1">
    <source>
        <dbReference type="ARBA" id="ARBA00022722"/>
    </source>
</evidence>
<evidence type="ECO:0000313" key="10">
    <source>
        <dbReference type="Proteomes" id="UP001597252"/>
    </source>
</evidence>
<keyword evidence="1 6" id="KW-0540">Nuclease</keyword>
<accession>A0ABW4E7N0</accession>
<dbReference type="Gene3D" id="3.30.420.10">
    <property type="entry name" value="Ribonuclease H-like superfamily/Ribonuclease H"/>
    <property type="match status" value="1"/>
</dbReference>
<sequence length="929" mass="102103">MNPDTIYAVLDLETTGTSVKNGDRIIQFGCAFLQHGQIVDTISQLVNPERGVPEAIQQLTHIHPDDLLAAPYFAELAPTLQTRLAQTVIVAHNVNFDYPFLSAEFERVGLPALTNQAVDTVELAQILLPQLGSFRLSDLTRHLQIQHDHPHRADSDAISTAKLLTTLTAQFQALPQATQALLVRLSAPLARQTGAYLQAHQTPKAPLPNGSVQVGELILQRFATASGNPQPIGGYPWSAAAKRALFAPQLRLRKAQATMMDALYNNATVTKTPLMIEVGTGAGKTLAYLLAYAYCSDTQRQLVVATATTVLQTQIAQQVRQAAALLQQPLPAVIVKSARHFIDLQRFADTLATPHADRLTRLLQMKLVVWLTQTHTGDLSELHLTSYRAPLFARIRHRGQALPSDSAYAEYDFYHRLKAQQHAATIVITNHAYLARHATEWADQPFLVVDEAQHFAEHVAAAHARSLDFAKLRSHLQHLLRLVDHPGQHSLQAAYADSQVMRYQLQSLATTITNAIAVIEGCQQRLFRHFGHDQDWSSGFAELPLTQAQQQWVATALTAPLRQLAQQLAAVNAVCAQLVQDHASHADHFMPGDAALFQAVSALSATIAAQAGDLANLTPEVIASGAAGLCRLQLANGHDHYSLKLVWELFSATEKIQALLQHFTAPVFVGATLMVARRFDFLQQQLGLPQNTPTLHLRSPFHYRQQAQVFVDPQAPDPAQDATVYYDYLAHAIATLVRGPQQTLVLFTSLAAIAAVHQRLLHTPIAAEKELLAQGVTGSAEKIAKRFALGDNSVLLGAASFFEGIDYPDKLLELVILTRLPFDAPNDPLVKARTAALKLAGQDPFTADAMPRATIRLRQSFGRLIRTEHDRGAFVVLDPRFTTTRYGRQLQHALPNLKPMALPVATIAQYVQAWLTHQPLLSKEETTHA</sequence>
<dbReference type="SUPFAM" id="SSF52540">
    <property type="entry name" value="P-loop containing nucleoside triphosphate hydrolases"/>
    <property type="match status" value="1"/>
</dbReference>
<dbReference type="Pfam" id="PF00270">
    <property type="entry name" value="DEAD"/>
    <property type="match status" value="1"/>
</dbReference>
<proteinExistence type="inferred from homology"/>
<dbReference type="InterPro" id="IPR036397">
    <property type="entry name" value="RNaseH_sf"/>
</dbReference>
<evidence type="ECO:0000256" key="7">
    <source>
        <dbReference type="RuleBase" id="RU364106"/>
    </source>
</evidence>
<comment type="function">
    <text evidence="6 7">3'-5' exonuclease.</text>
</comment>
<keyword evidence="9" id="KW-0347">Helicase</keyword>
<reference evidence="10" key="1">
    <citation type="journal article" date="2019" name="Int. J. Syst. Evol. Microbiol.">
        <title>The Global Catalogue of Microorganisms (GCM) 10K type strain sequencing project: providing services to taxonomists for standard genome sequencing and annotation.</title>
        <authorList>
            <consortium name="The Broad Institute Genomics Platform"/>
            <consortium name="The Broad Institute Genome Sequencing Center for Infectious Disease"/>
            <person name="Wu L."/>
            <person name="Ma J."/>
        </authorList>
    </citation>
    <scope>NUCLEOTIDE SEQUENCE [LARGE SCALE GENOMIC DNA]</scope>
    <source>
        <strain evidence="10">CCM 8903</strain>
    </source>
</reference>
<dbReference type="PANTHER" id="PTHR11472:SF34">
    <property type="entry name" value="REGULATOR OF TELOMERE ELONGATION HELICASE 1"/>
    <property type="match status" value="1"/>
</dbReference>
<dbReference type="RefSeq" id="WP_125749302.1">
    <property type="nucleotide sequence ID" value="NZ_JBHTON010000035.1"/>
</dbReference>
<evidence type="ECO:0000256" key="2">
    <source>
        <dbReference type="ARBA" id="ARBA00022741"/>
    </source>
</evidence>
<dbReference type="InterPro" id="IPR006054">
    <property type="entry name" value="DnaQ"/>
</dbReference>
<feature type="domain" description="Helicase ATP-binding" evidence="8">
    <location>
        <begin position="242"/>
        <end position="508"/>
    </location>
</feature>
<name>A0ABW4E7N0_9LACO</name>
<comment type="caution">
    <text evidence="9">The sequence shown here is derived from an EMBL/GenBank/DDBJ whole genome shotgun (WGS) entry which is preliminary data.</text>
</comment>
<dbReference type="InterPro" id="IPR012337">
    <property type="entry name" value="RNaseH-like_sf"/>
</dbReference>
<organism evidence="9 10">
    <name type="scientific">Lacticaseibacillus baoqingensis</name>
    <dbReference type="NCBI Taxonomy" id="2486013"/>
    <lineage>
        <taxon>Bacteria</taxon>
        <taxon>Bacillati</taxon>
        <taxon>Bacillota</taxon>
        <taxon>Bacilli</taxon>
        <taxon>Lactobacillales</taxon>
        <taxon>Lactobacillaceae</taxon>
        <taxon>Lacticaseibacillus</taxon>
    </lineage>
</organism>
<dbReference type="PANTHER" id="PTHR11472">
    <property type="entry name" value="DNA REPAIR DEAD HELICASE RAD3/XP-D SUBFAMILY MEMBER"/>
    <property type="match status" value="1"/>
</dbReference>
<dbReference type="SMART" id="SM00491">
    <property type="entry name" value="HELICc2"/>
    <property type="match status" value="1"/>
</dbReference>
<dbReference type="NCBIfam" id="TIGR01407">
    <property type="entry name" value="dinG_rel"/>
    <property type="match status" value="1"/>
</dbReference>
<keyword evidence="5 6" id="KW-0067">ATP-binding</keyword>
<evidence type="ECO:0000259" key="8">
    <source>
        <dbReference type="PROSITE" id="PS51193"/>
    </source>
</evidence>
<feature type="short sequence motif" description="DEAH box" evidence="6">
    <location>
        <begin position="450"/>
        <end position="453"/>
    </location>
</feature>